<comment type="domain">
    <text evidence="8">The N-terminal region contains the highly conserved SGGXDS motif, predicted to be a P-loop motif involved in ATP binding.</text>
</comment>
<dbReference type="SUPFAM" id="SSF56037">
    <property type="entry name" value="PheT/TilS domain"/>
    <property type="match status" value="1"/>
</dbReference>
<dbReference type="OrthoDB" id="9807403at2"/>
<evidence type="ECO:0000256" key="3">
    <source>
        <dbReference type="ARBA" id="ARBA00022598"/>
    </source>
</evidence>
<dbReference type="SMART" id="SM00977">
    <property type="entry name" value="TilS_C"/>
    <property type="match status" value="1"/>
</dbReference>
<keyword evidence="5 8" id="KW-0547">Nucleotide-binding</keyword>
<name>A0A327Y7V4_9BACL</name>
<dbReference type="Pfam" id="PF01171">
    <property type="entry name" value="ATP_bind_3"/>
    <property type="match status" value="1"/>
</dbReference>
<dbReference type="NCBIfam" id="TIGR02433">
    <property type="entry name" value="lysidine_TilS_C"/>
    <property type="match status" value="1"/>
</dbReference>
<accession>A0A327Y7V4</accession>
<dbReference type="SUPFAM" id="SSF52402">
    <property type="entry name" value="Adenine nucleotide alpha hydrolases-like"/>
    <property type="match status" value="1"/>
</dbReference>
<dbReference type="PANTHER" id="PTHR43033:SF1">
    <property type="entry name" value="TRNA(ILE)-LYSIDINE SYNTHASE-RELATED"/>
    <property type="match status" value="1"/>
</dbReference>
<reference evidence="10 11" key="1">
    <citation type="submission" date="2018-06" db="EMBL/GenBank/DDBJ databases">
        <title>Genomic Encyclopedia of Type Strains, Phase III (KMG-III): the genomes of soil and plant-associated and newly described type strains.</title>
        <authorList>
            <person name="Whitman W."/>
        </authorList>
    </citation>
    <scope>NUCLEOTIDE SEQUENCE [LARGE SCALE GENOMIC DNA]</scope>
    <source>
        <strain evidence="10 11">CGMCC 1.8979</strain>
    </source>
</reference>
<dbReference type="EMBL" id="QLMH01000018">
    <property type="protein sequence ID" value="RAK16547.1"/>
    <property type="molecule type" value="Genomic_DNA"/>
</dbReference>
<keyword evidence="3 8" id="KW-0436">Ligase</keyword>
<feature type="domain" description="Lysidine-tRNA(Ile) synthetase C-terminal" evidence="9">
    <location>
        <begin position="383"/>
        <end position="456"/>
    </location>
</feature>
<organism evidence="10 11">
    <name type="scientific">Paranoxybacillus vitaminiphilus</name>
    <dbReference type="NCBI Taxonomy" id="581036"/>
    <lineage>
        <taxon>Bacteria</taxon>
        <taxon>Bacillati</taxon>
        <taxon>Bacillota</taxon>
        <taxon>Bacilli</taxon>
        <taxon>Bacillales</taxon>
        <taxon>Anoxybacillaceae</taxon>
        <taxon>Paranoxybacillus</taxon>
    </lineage>
</organism>
<comment type="function">
    <text evidence="8">Ligates lysine onto the cytidine present at position 34 of the AUA codon-specific tRNA(Ile) that contains the anticodon CAU, in an ATP-dependent manner. Cytidine is converted to lysidine, thus changing the amino acid specificity of the tRNA from methionine to isoleucine.</text>
</comment>
<evidence type="ECO:0000313" key="11">
    <source>
        <dbReference type="Proteomes" id="UP000248555"/>
    </source>
</evidence>
<dbReference type="HAMAP" id="MF_01161">
    <property type="entry name" value="tRNA_Ile_lys_synt"/>
    <property type="match status" value="1"/>
</dbReference>
<dbReference type="Gene3D" id="3.40.50.620">
    <property type="entry name" value="HUPs"/>
    <property type="match status" value="1"/>
</dbReference>
<evidence type="ECO:0000256" key="1">
    <source>
        <dbReference type="ARBA" id="ARBA00004496"/>
    </source>
</evidence>
<protein>
    <recommendedName>
        <fullName evidence="8">tRNA(Ile)-lysidine synthase</fullName>
        <ecNumber evidence="8">6.3.4.19</ecNumber>
    </recommendedName>
    <alternativeName>
        <fullName evidence="8">tRNA(Ile)-2-lysyl-cytidine synthase</fullName>
    </alternativeName>
    <alternativeName>
        <fullName evidence="8">tRNA(Ile)-lysidine synthetase</fullName>
    </alternativeName>
</protein>
<dbReference type="Pfam" id="PF11734">
    <property type="entry name" value="TilS_C"/>
    <property type="match status" value="1"/>
</dbReference>
<dbReference type="PANTHER" id="PTHR43033">
    <property type="entry name" value="TRNA(ILE)-LYSIDINE SYNTHASE-RELATED"/>
    <property type="match status" value="1"/>
</dbReference>
<evidence type="ECO:0000256" key="5">
    <source>
        <dbReference type="ARBA" id="ARBA00022741"/>
    </source>
</evidence>
<comment type="subcellular location">
    <subcellularLocation>
        <location evidence="1 8">Cytoplasm</location>
    </subcellularLocation>
</comment>
<evidence type="ECO:0000256" key="6">
    <source>
        <dbReference type="ARBA" id="ARBA00022840"/>
    </source>
</evidence>
<keyword evidence="4 8" id="KW-0819">tRNA processing</keyword>
<sequence length="461" mass="53560">MLEKVRLFLKKHDLLAPNSTVVIGVSGGPDSLALLHIFSKLQNEFQLHIIAAHVDHMFRGKQSEEDMKFVKHFCAQFGIICEAKQMDVPGFQKRSRLSAQAAARECRYRFFEEVMEKYSARYLVLGHHGDDQIETILMRLVRGSIGRGYGGIPVKRKFGRGYIIRPLLSVSRDEIEAYCEEHQLQPRYDPSNEKDNYTRNRFRRYIVPLLKKENQNVHERFQHYSEMVTEDEAFLEELTLQALNKVIKRQQGKIILQIKPFKTMPKPLQRRGIQLILNYLYKDIPPDLSSVHISSFLTFLDRQRPSGRLDFPNGLKIIRSYDICTFTFQEEEMDTYHLKIEIPSVVPLPNGYAIISEVWEHYPKELTGNDVFIIDSESVSLPLCVRTRRAGDRMTLKGTNGTKKIKDIFIDAKIPLAEREGWPIVEDGAGNILWLPCLKKSIYEATDITKKRYIVLHYKEQ</sequence>
<keyword evidence="6 8" id="KW-0067">ATP-binding</keyword>
<dbReference type="InterPro" id="IPR012094">
    <property type="entry name" value="tRNA_Ile_lys_synt"/>
</dbReference>
<proteinExistence type="inferred from homology"/>
<dbReference type="InterPro" id="IPR015262">
    <property type="entry name" value="tRNA_Ile_lys_synt_subst-bd"/>
</dbReference>
<comment type="caution">
    <text evidence="10">The sequence shown here is derived from an EMBL/GenBank/DDBJ whole genome shotgun (WGS) entry which is preliminary data.</text>
</comment>
<dbReference type="InterPro" id="IPR012795">
    <property type="entry name" value="tRNA_Ile_lys_synt_N"/>
</dbReference>
<dbReference type="EC" id="6.3.4.19" evidence="8"/>
<evidence type="ECO:0000256" key="8">
    <source>
        <dbReference type="HAMAP-Rule" id="MF_01161"/>
    </source>
</evidence>
<dbReference type="RefSeq" id="WP_111646215.1">
    <property type="nucleotide sequence ID" value="NZ_QLMH01000018.1"/>
</dbReference>
<evidence type="ECO:0000256" key="4">
    <source>
        <dbReference type="ARBA" id="ARBA00022694"/>
    </source>
</evidence>
<dbReference type="SUPFAM" id="SSF82829">
    <property type="entry name" value="MesJ substrate recognition domain-like"/>
    <property type="match status" value="1"/>
</dbReference>
<dbReference type="InterPro" id="IPR014729">
    <property type="entry name" value="Rossmann-like_a/b/a_fold"/>
</dbReference>
<keyword evidence="11" id="KW-1185">Reference proteome</keyword>
<comment type="catalytic activity">
    <reaction evidence="7 8">
        <text>cytidine(34) in tRNA(Ile2) + L-lysine + ATP = lysidine(34) in tRNA(Ile2) + AMP + diphosphate + H(+)</text>
        <dbReference type="Rhea" id="RHEA:43744"/>
        <dbReference type="Rhea" id="RHEA-COMP:10625"/>
        <dbReference type="Rhea" id="RHEA-COMP:10670"/>
        <dbReference type="ChEBI" id="CHEBI:15378"/>
        <dbReference type="ChEBI" id="CHEBI:30616"/>
        <dbReference type="ChEBI" id="CHEBI:32551"/>
        <dbReference type="ChEBI" id="CHEBI:33019"/>
        <dbReference type="ChEBI" id="CHEBI:82748"/>
        <dbReference type="ChEBI" id="CHEBI:83665"/>
        <dbReference type="ChEBI" id="CHEBI:456215"/>
        <dbReference type="EC" id="6.3.4.19"/>
    </reaction>
</comment>
<dbReference type="CDD" id="cd01992">
    <property type="entry name" value="TilS_N"/>
    <property type="match status" value="1"/>
</dbReference>
<dbReference type="GO" id="GO:0005737">
    <property type="term" value="C:cytoplasm"/>
    <property type="evidence" value="ECO:0007669"/>
    <property type="project" value="UniProtKB-SubCell"/>
</dbReference>
<dbReference type="Pfam" id="PF09179">
    <property type="entry name" value="TilS"/>
    <property type="match status" value="1"/>
</dbReference>
<evidence type="ECO:0000259" key="9">
    <source>
        <dbReference type="SMART" id="SM00977"/>
    </source>
</evidence>
<evidence type="ECO:0000256" key="7">
    <source>
        <dbReference type="ARBA" id="ARBA00048539"/>
    </source>
</evidence>
<dbReference type="InterPro" id="IPR011063">
    <property type="entry name" value="TilS/TtcA_N"/>
</dbReference>
<dbReference type="GO" id="GO:0005524">
    <property type="term" value="F:ATP binding"/>
    <property type="evidence" value="ECO:0007669"/>
    <property type="project" value="UniProtKB-UniRule"/>
</dbReference>
<dbReference type="AlphaFoldDB" id="A0A327Y7V4"/>
<dbReference type="GO" id="GO:0006400">
    <property type="term" value="P:tRNA modification"/>
    <property type="evidence" value="ECO:0007669"/>
    <property type="project" value="UniProtKB-UniRule"/>
</dbReference>
<gene>
    <name evidence="8" type="primary">tilS</name>
    <name evidence="10" type="ORF">B0I26_11816</name>
</gene>
<dbReference type="GO" id="GO:0032267">
    <property type="term" value="F:tRNA(Ile)-lysidine synthase activity"/>
    <property type="evidence" value="ECO:0007669"/>
    <property type="project" value="UniProtKB-EC"/>
</dbReference>
<dbReference type="Proteomes" id="UP000248555">
    <property type="component" value="Unassembled WGS sequence"/>
</dbReference>
<dbReference type="InterPro" id="IPR012796">
    <property type="entry name" value="Lysidine-tRNA-synth_C"/>
</dbReference>
<comment type="similarity">
    <text evidence="8">Belongs to the tRNA(Ile)-lysidine synthase family.</text>
</comment>
<dbReference type="NCBIfam" id="TIGR02432">
    <property type="entry name" value="lysidine_TilS_N"/>
    <property type="match status" value="1"/>
</dbReference>
<keyword evidence="2 8" id="KW-0963">Cytoplasm</keyword>
<evidence type="ECO:0000313" key="10">
    <source>
        <dbReference type="EMBL" id="RAK16547.1"/>
    </source>
</evidence>
<feature type="binding site" evidence="8">
    <location>
        <begin position="26"/>
        <end position="31"/>
    </location>
    <ligand>
        <name>ATP</name>
        <dbReference type="ChEBI" id="CHEBI:30616"/>
    </ligand>
</feature>
<dbReference type="Gene3D" id="3.30.465.60">
    <property type="match status" value="1"/>
</dbReference>
<evidence type="ECO:0000256" key="2">
    <source>
        <dbReference type="ARBA" id="ARBA00022490"/>
    </source>
</evidence>